<dbReference type="Proteomes" id="UP000185003">
    <property type="component" value="Unassembled WGS sequence"/>
</dbReference>
<dbReference type="InterPro" id="IPR036378">
    <property type="entry name" value="FAS1_dom_sf"/>
</dbReference>
<protein>
    <recommendedName>
        <fullName evidence="4">Fasciclin domain-containing protein</fullName>
    </recommendedName>
</protein>
<dbReference type="SUPFAM" id="SSF82153">
    <property type="entry name" value="FAS1 domain"/>
    <property type="match status" value="1"/>
</dbReference>
<dbReference type="PROSITE" id="PS51257">
    <property type="entry name" value="PROKAR_LIPOPROTEIN"/>
    <property type="match status" value="1"/>
</dbReference>
<dbReference type="EMBL" id="FSRA01000001">
    <property type="protein sequence ID" value="SIN66975.1"/>
    <property type="molecule type" value="Genomic_DNA"/>
</dbReference>
<accession>A0A1N6D869</accession>
<name>A0A1N6D869_9BACT</name>
<evidence type="ECO:0000313" key="3">
    <source>
        <dbReference type="Proteomes" id="UP000185003"/>
    </source>
</evidence>
<dbReference type="Gene3D" id="2.30.180.10">
    <property type="entry name" value="FAS1 domain"/>
    <property type="match status" value="1"/>
</dbReference>
<feature type="chain" id="PRO_5012432796" description="Fasciclin domain-containing protein" evidence="1">
    <location>
        <begin position="22"/>
        <end position="222"/>
    </location>
</feature>
<dbReference type="AlphaFoldDB" id="A0A1N6D869"/>
<dbReference type="RefSeq" id="WP_074237529.1">
    <property type="nucleotide sequence ID" value="NZ_FSRA01000001.1"/>
</dbReference>
<dbReference type="OrthoDB" id="1097608at2"/>
<evidence type="ECO:0008006" key="4">
    <source>
        <dbReference type="Google" id="ProtNLM"/>
    </source>
</evidence>
<reference evidence="2 3" key="1">
    <citation type="submission" date="2016-11" db="EMBL/GenBank/DDBJ databases">
        <authorList>
            <person name="Jaros S."/>
            <person name="Januszkiewicz K."/>
            <person name="Wedrychowicz H."/>
        </authorList>
    </citation>
    <scope>NUCLEOTIDE SEQUENCE [LARGE SCALE GENOMIC DNA]</scope>
    <source>
        <strain evidence="2 3">DSM 24787</strain>
    </source>
</reference>
<dbReference type="STRING" id="536979.SAMN04488055_0438"/>
<evidence type="ECO:0000313" key="2">
    <source>
        <dbReference type="EMBL" id="SIN66975.1"/>
    </source>
</evidence>
<keyword evidence="1" id="KW-0732">Signal</keyword>
<proteinExistence type="predicted"/>
<organism evidence="2 3">
    <name type="scientific">Chitinophaga niabensis</name>
    <dbReference type="NCBI Taxonomy" id="536979"/>
    <lineage>
        <taxon>Bacteria</taxon>
        <taxon>Pseudomonadati</taxon>
        <taxon>Bacteroidota</taxon>
        <taxon>Chitinophagia</taxon>
        <taxon>Chitinophagales</taxon>
        <taxon>Chitinophagaceae</taxon>
        <taxon>Chitinophaga</taxon>
    </lineage>
</organism>
<evidence type="ECO:0000256" key="1">
    <source>
        <dbReference type="SAM" id="SignalP"/>
    </source>
</evidence>
<feature type="signal peptide" evidence="1">
    <location>
        <begin position="1"/>
        <end position="21"/>
    </location>
</feature>
<sequence length="222" mass="25276">MKQFRYILSFAIILAFATACQKEHFTDGGVRTGKLNMNVYDFLKSRPFEFDTIVWILDKTGLADAVKQNNVTFFAPRDLSVVNYLKRIGGAKLDTVNVDTLRKAMSKYIFPGRKVWRDSIPLEKSPEGGMLITSLNGYQMYLDTWRDAYNGIPNAGPIFIRIWDPHGFTANPIRRFDPISKWPELQNKYNPWVNSGIITSNLEATNGVVHAVAGTHTFNFPY</sequence>
<keyword evidence="3" id="KW-1185">Reference proteome</keyword>
<gene>
    <name evidence="2" type="ORF">SAMN04488055_0438</name>
</gene>